<dbReference type="InterPro" id="IPR039424">
    <property type="entry name" value="SBP_5"/>
</dbReference>
<dbReference type="RefSeq" id="WP_247622213.1">
    <property type="nucleotide sequence ID" value="NZ_CP078077.1"/>
</dbReference>
<feature type="region of interest" description="Disordered" evidence="1">
    <location>
        <begin position="26"/>
        <end position="56"/>
    </location>
</feature>
<dbReference type="CDD" id="cd08501">
    <property type="entry name" value="PBP2_Lpqw"/>
    <property type="match status" value="1"/>
</dbReference>
<keyword evidence="5" id="KW-1185">Reference proteome</keyword>
<dbReference type="PANTHER" id="PTHR30290">
    <property type="entry name" value="PERIPLASMIC BINDING COMPONENT OF ABC TRANSPORTER"/>
    <property type="match status" value="1"/>
</dbReference>
<dbReference type="InterPro" id="IPR000914">
    <property type="entry name" value="SBP_5_dom"/>
</dbReference>
<feature type="chain" id="PRO_5045110418" evidence="2">
    <location>
        <begin position="28"/>
        <end position="568"/>
    </location>
</feature>
<dbReference type="Gene3D" id="3.40.190.10">
    <property type="entry name" value="Periplasmic binding protein-like II"/>
    <property type="match status" value="1"/>
</dbReference>
<dbReference type="PANTHER" id="PTHR30290:SF65">
    <property type="entry name" value="MONOACYL PHOSPHATIDYLINOSITOL TETRAMANNOSIDE-BINDING PROTEIN LPQW-RELATED"/>
    <property type="match status" value="1"/>
</dbReference>
<dbReference type="SUPFAM" id="SSF53850">
    <property type="entry name" value="Periplasmic binding protein-like II"/>
    <property type="match status" value="1"/>
</dbReference>
<dbReference type="Gene3D" id="3.90.76.10">
    <property type="entry name" value="Dipeptide-binding Protein, Domain 1"/>
    <property type="match status" value="1"/>
</dbReference>
<dbReference type="Gene3D" id="3.10.105.10">
    <property type="entry name" value="Dipeptide-binding Protein, Domain 3"/>
    <property type="match status" value="1"/>
</dbReference>
<accession>A0ABY4IVQ4</accession>
<dbReference type="PROSITE" id="PS51257">
    <property type="entry name" value="PROKAR_LIPOPROTEIN"/>
    <property type="match status" value="1"/>
</dbReference>
<evidence type="ECO:0000256" key="1">
    <source>
        <dbReference type="SAM" id="MobiDB-lite"/>
    </source>
</evidence>
<dbReference type="Pfam" id="PF00496">
    <property type="entry name" value="SBP_bac_5"/>
    <property type="match status" value="1"/>
</dbReference>
<evidence type="ECO:0000256" key="2">
    <source>
        <dbReference type="SAM" id="SignalP"/>
    </source>
</evidence>
<evidence type="ECO:0000313" key="4">
    <source>
        <dbReference type="EMBL" id="UPL15881.1"/>
    </source>
</evidence>
<evidence type="ECO:0000313" key="5">
    <source>
        <dbReference type="Proteomes" id="UP000831963"/>
    </source>
</evidence>
<dbReference type="Proteomes" id="UP000831963">
    <property type="component" value="Chromosome"/>
</dbReference>
<reference evidence="4 5" key="1">
    <citation type="submission" date="2021-06" db="EMBL/GenBank/DDBJ databases">
        <title>Genome-based taxonomic framework of Microbacterium strains isolated from marine environment, the description of four new species and reclassification of four preexisting species.</title>
        <authorList>
            <person name="Lee S.D."/>
            <person name="Kim S.-M."/>
            <person name="Byeon Y.-S."/>
            <person name="Yang H.L."/>
            <person name="Kim I.S."/>
        </authorList>
    </citation>
    <scope>NUCLEOTIDE SEQUENCE [LARGE SCALE GENOMIC DNA]</scope>
    <source>
        <strain evidence="4 5">SSW1-36</strain>
    </source>
</reference>
<feature type="signal peptide" evidence="2">
    <location>
        <begin position="1"/>
        <end position="27"/>
    </location>
</feature>
<feature type="domain" description="Solute-binding protein family 5" evidence="3">
    <location>
        <begin position="107"/>
        <end position="477"/>
    </location>
</feature>
<evidence type="ECO:0000259" key="3">
    <source>
        <dbReference type="Pfam" id="PF00496"/>
    </source>
</evidence>
<name>A0ABY4IVQ4_9MICO</name>
<protein>
    <submittedName>
        <fullName evidence="4">ABC transporter family substrate-binding protein</fullName>
    </submittedName>
</protein>
<proteinExistence type="predicted"/>
<organism evidence="4 5">
    <name type="scientific">Microbacterium galbinum</name>
    <dbReference type="NCBI Taxonomy" id="2851646"/>
    <lineage>
        <taxon>Bacteria</taxon>
        <taxon>Bacillati</taxon>
        <taxon>Actinomycetota</taxon>
        <taxon>Actinomycetes</taxon>
        <taxon>Micrococcales</taxon>
        <taxon>Microbacteriaceae</taxon>
        <taxon>Microbacterium</taxon>
    </lineage>
</organism>
<sequence length="568" mass="62208">MKRHQKLLGALALSGALALVMSGCASGGDGGSTDNGGEAEAVTGADYNPQPRENLQEGGEVTFPIGEITPQMNANHSDATVDTATLWEWYNPQTILMTPEGEAYANPNYLTDWTTEVVDDKTVVTYTINPDAVWNDGTPIDWTAYEQTWKALRSTDEGYVPNSTDGYSLIESVEQGTDDRQAVVTFTQVYPWTNGLFWHLVNPNINTPELFNEGYLNEANPDWGAGPYEMTEFDPKGGTVIFEPNPDWWGDKPLLDKVTFRQLDDTAEINAFKAGEINMASTGTSDRLAQVADMDDVVTYKAQRTATNLMQLNAERPQLADIKVREAIMKAIDREQLKEVVWNGLGYTEEPAGSLILFPFQDGYVDSLSEAGWKFDDDEANSILDEAGWVAGSDGVREKDGVRLAVNLPVFGDDPIVETRGKVIQAQLKAIGVEVTVDVRPSSEFSTTVTTKDWDIILMGFSSSDPYGFAYFCQVYCSDSGLNLSATGTPELDEKIAGVADLPTAEEQIAEGTKVETEVIKETWGILPLYSGPEIRTVTKGLANLTPETYTGLDLFGLLPVENVGWEK</sequence>
<keyword evidence="2" id="KW-0732">Signal</keyword>
<gene>
    <name evidence="4" type="ORF">KV396_16010</name>
</gene>
<dbReference type="EMBL" id="CP078077">
    <property type="protein sequence ID" value="UPL15881.1"/>
    <property type="molecule type" value="Genomic_DNA"/>
</dbReference>